<sequence>MADRRRGPIDDPIDPGARRAALEERAPRPSGRAIGLDSGGRSDRDGYRPEAASGPTEPIDRRTSPMPRPRRLAAVAILLPLCCVATRPAPGQEGMPGSMARSLTFAATFDRGLVADLAGGDPALYSSPSSKREDPVAGIAGPGVELLAEGGRSGGALRFSRENSRAHYFRVPGNLPFEAPGGDGWSGSISYFLSLDPETDLPPMSFADPIQVTDSAWNDAAIWNDFTRENPRIFRLGMLPDLEVWNPEMKDFETMPAAEKPVVAVEEPPFASGKWTHVVITFDRVNSGRPDGEARLFLDGQPAGTVSNRDLRYSWDPENAVIFLGLGYAGLMDDLMIFDRALSREEVGRLTDLARDGKPLLAR</sequence>
<reference evidence="2 3" key="1">
    <citation type="submission" date="2018-12" db="EMBL/GenBank/DDBJ databases">
        <authorList>
            <person name="Toschakov S.V."/>
        </authorList>
    </citation>
    <scope>NUCLEOTIDE SEQUENCE [LARGE SCALE GENOMIC DNA]</scope>
    <source>
        <strain evidence="2 3">GM2012</strain>
    </source>
</reference>
<proteinExistence type="predicted"/>
<dbReference type="EMBL" id="RYZH01000067">
    <property type="protein sequence ID" value="RUL82929.1"/>
    <property type="molecule type" value="Genomic_DNA"/>
</dbReference>
<dbReference type="Gene3D" id="2.60.120.200">
    <property type="match status" value="1"/>
</dbReference>
<protein>
    <submittedName>
        <fullName evidence="2">LamG domain-containing protein</fullName>
    </submittedName>
</protein>
<name>A0A432MDL9_9BACT</name>
<dbReference type="AlphaFoldDB" id="A0A432MDL9"/>
<gene>
    <name evidence="2" type="ORF">TsocGM_23015</name>
</gene>
<dbReference type="Pfam" id="PF13385">
    <property type="entry name" value="Laminin_G_3"/>
    <property type="match status" value="1"/>
</dbReference>
<organism evidence="2 3">
    <name type="scientific">Tautonia sociabilis</name>
    <dbReference type="NCBI Taxonomy" id="2080755"/>
    <lineage>
        <taxon>Bacteria</taxon>
        <taxon>Pseudomonadati</taxon>
        <taxon>Planctomycetota</taxon>
        <taxon>Planctomycetia</taxon>
        <taxon>Isosphaerales</taxon>
        <taxon>Isosphaeraceae</taxon>
        <taxon>Tautonia</taxon>
    </lineage>
</organism>
<evidence type="ECO:0000313" key="3">
    <source>
        <dbReference type="Proteomes" id="UP000280296"/>
    </source>
</evidence>
<evidence type="ECO:0000313" key="2">
    <source>
        <dbReference type="EMBL" id="RUL82929.1"/>
    </source>
</evidence>
<dbReference type="InterPro" id="IPR013320">
    <property type="entry name" value="ConA-like_dom_sf"/>
</dbReference>
<dbReference type="Proteomes" id="UP000280296">
    <property type="component" value="Unassembled WGS sequence"/>
</dbReference>
<dbReference type="SUPFAM" id="SSF49899">
    <property type="entry name" value="Concanavalin A-like lectins/glucanases"/>
    <property type="match status" value="1"/>
</dbReference>
<accession>A0A432MDL9</accession>
<evidence type="ECO:0000256" key="1">
    <source>
        <dbReference type="SAM" id="MobiDB-lite"/>
    </source>
</evidence>
<keyword evidence="3" id="KW-1185">Reference proteome</keyword>
<comment type="caution">
    <text evidence="2">The sequence shown here is derived from an EMBL/GenBank/DDBJ whole genome shotgun (WGS) entry which is preliminary data.</text>
</comment>
<feature type="compositionally biased region" description="Basic and acidic residues" evidence="1">
    <location>
        <begin position="16"/>
        <end position="27"/>
    </location>
</feature>
<reference evidence="2 3" key="2">
    <citation type="submission" date="2019-01" db="EMBL/GenBank/DDBJ databases">
        <title>Tautonia sociabilis, a novel thermotolerant planctomycete of Isosphaeraceae family, isolated from a 4000 m deep subterranean habitat.</title>
        <authorList>
            <person name="Kovaleva O.L."/>
            <person name="Elcheninov A.G."/>
            <person name="Van Heerden E."/>
            <person name="Toshchakov S.V."/>
            <person name="Novikov A."/>
            <person name="Bonch-Osmolovskaya E.A."/>
            <person name="Kublanov I.V."/>
        </authorList>
    </citation>
    <scope>NUCLEOTIDE SEQUENCE [LARGE SCALE GENOMIC DNA]</scope>
    <source>
        <strain evidence="2 3">GM2012</strain>
    </source>
</reference>
<feature type="region of interest" description="Disordered" evidence="1">
    <location>
        <begin position="1"/>
        <end position="67"/>
    </location>
</feature>